<evidence type="ECO:0000256" key="8">
    <source>
        <dbReference type="ARBA" id="ARBA00023157"/>
    </source>
</evidence>
<keyword evidence="6 14" id="KW-0560">Oxidoreductase</keyword>
<feature type="site" description="Transition state stabilizer" evidence="12">
    <location>
        <position position="70"/>
    </location>
</feature>
<dbReference type="EC" id="1.11.1.-" evidence="14"/>
<dbReference type="PROSITE" id="PS50873">
    <property type="entry name" value="PEROXIDASE_4"/>
    <property type="match status" value="1"/>
</dbReference>
<evidence type="ECO:0000259" key="15">
    <source>
        <dbReference type="PROSITE" id="PS50873"/>
    </source>
</evidence>
<evidence type="ECO:0000256" key="5">
    <source>
        <dbReference type="ARBA" id="ARBA00022729"/>
    </source>
</evidence>
<dbReference type="Proteomes" id="UP000053477">
    <property type="component" value="Unassembled WGS sequence"/>
</dbReference>
<keyword evidence="8 13" id="KW-1015">Disulfide bond</keyword>
<feature type="disulfide bond" evidence="13">
    <location>
        <begin position="61"/>
        <end position="144"/>
    </location>
</feature>
<comment type="cofactor">
    <cofactor evidence="11">
        <name>heme b</name>
        <dbReference type="ChEBI" id="CHEBI:60344"/>
    </cofactor>
    <text evidence="11">Binds 1 heme b (iron(II)-protoporphyrin IX) group per subunit.</text>
</comment>
<feature type="binding site" evidence="11">
    <location>
        <position position="200"/>
    </location>
    <ligand>
        <name>Ca(2+)</name>
        <dbReference type="ChEBI" id="CHEBI:29108"/>
        <label>2</label>
    </ligand>
</feature>
<dbReference type="PANTHER" id="PTHR31356">
    <property type="entry name" value="THYLAKOID LUMENAL 29 KDA PROTEIN, CHLOROPLASTIC-RELATED"/>
    <property type="match status" value="1"/>
</dbReference>
<dbReference type="SUPFAM" id="SSF48113">
    <property type="entry name" value="Heme-dependent peroxidases"/>
    <property type="match status" value="1"/>
</dbReference>
<dbReference type="Pfam" id="PF00141">
    <property type="entry name" value="peroxidase"/>
    <property type="match status" value="1"/>
</dbReference>
<feature type="disulfide bond" evidence="13">
    <location>
        <begin position="28"/>
        <end position="43"/>
    </location>
</feature>
<proteinExistence type="inferred from homology"/>
<evidence type="ECO:0000256" key="14">
    <source>
        <dbReference type="RuleBase" id="RU363051"/>
    </source>
</evidence>
<reference evidence="16 17" key="1">
    <citation type="submission" date="2015-04" db="EMBL/GenBank/DDBJ databases">
        <title>Complete genome sequence of Schizopora paradoxa KUC8140, a cosmopolitan wood degrader in East Asia.</title>
        <authorList>
            <consortium name="DOE Joint Genome Institute"/>
            <person name="Min B."/>
            <person name="Park H."/>
            <person name="Jang Y."/>
            <person name="Kim J.-J."/>
            <person name="Kim K.H."/>
            <person name="Pangilinan J."/>
            <person name="Lipzen A."/>
            <person name="Riley R."/>
            <person name="Grigoriev I.V."/>
            <person name="Spatafora J.W."/>
            <person name="Choi I.-G."/>
        </authorList>
    </citation>
    <scope>NUCLEOTIDE SEQUENCE [LARGE SCALE GENOMIC DNA]</scope>
    <source>
        <strain evidence="16 17">KUC8140</strain>
    </source>
</reference>
<keyword evidence="9" id="KW-0325">Glycoprotein</keyword>
<keyword evidence="7 11" id="KW-0408">Iron</keyword>
<keyword evidence="2 14" id="KW-0575">Peroxidase</keyword>
<evidence type="ECO:0000256" key="6">
    <source>
        <dbReference type="ARBA" id="ARBA00023002"/>
    </source>
</evidence>
<feature type="domain" description="Plant heme peroxidase family profile" evidence="15">
    <location>
        <begin position="127"/>
        <end position="344"/>
    </location>
</feature>
<evidence type="ECO:0000256" key="1">
    <source>
        <dbReference type="ARBA" id="ARBA00006089"/>
    </source>
</evidence>
<evidence type="ECO:0000256" key="11">
    <source>
        <dbReference type="PIRSR" id="PIRSR601621-2"/>
    </source>
</evidence>
<feature type="chain" id="PRO_5006986875" description="Peroxidase" evidence="14">
    <location>
        <begin position="21"/>
        <end position="361"/>
    </location>
</feature>
<feature type="binding site" evidence="11">
    <location>
        <position position="91"/>
    </location>
    <ligand>
        <name>Ca(2+)</name>
        <dbReference type="ChEBI" id="CHEBI:29108"/>
        <label>1</label>
    </ligand>
</feature>
<evidence type="ECO:0000313" key="17">
    <source>
        <dbReference type="Proteomes" id="UP000053477"/>
    </source>
</evidence>
<protein>
    <recommendedName>
        <fullName evidence="14">Peroxidase</fullName>
        <ecNumber evidence="14">1.11.1.-</ecNumber>
    </recommendedName>
</protein>
<evidence type="ECO:0000256" key="9">
    <source>
        <dbReference type="ARBA" id="ARBA00023180"/>
    </source>
</evidence>
<dbReference type="AlphaFoldDB" id="A0A0H2RWM6"/>
<dbReference type="GO" id="GO:0034599">
    <property type="term" value="P:cellular response to oxidative stress"/>
    <property type="evidence" value="ECO:0007669"/>
    <property type="project" value="InterPro"/>
</dbReference>
<dbReference type="InterPro" id="IPR019793">
    <property type="entry name" value="Peroxidases_heam-ligand_BS"/>
</dbReference>
<feature type="binding site" description="axial binding residue" evidence="11">
    <location>
        <position position="199"/>
    </location>
    <ligand>
        <name>heme b</name>
        <dbReference type="ChEBI" id="CHEBI:60344"/>
    </ligand>
    <ligandPart>
        <name>Fe</name>
        <dbReference type="ChEBI" id="CHEBI:18248"/>
    </ligandPart>
</feature>
<feature type="binding site" evidence="11">
    <location>
        <position position="93"/>
    </location>
    <ligand>
        <name>Ca(2+)</name>
        <dbReference type="ChEBI" id="CHEBI:29108"/>
        <label>1</label>
    </ligand>
</feature>
<dbReference type="InterPro" id="IPR001621">
    <property type="entry name" value="Ligninase"/>
</dbReference>
<gene>
    <name evidence="16" type="ORF">SCHPADRAFT_888053</name>
</gene>
<organism evidence="16 17">
    <name type="scientific">Schizopora paradoxa</name>
    <dbReference type="NCBI Taxonomy" id="27342"/>
    <lineage>
        <taxon>Eukaryota</taxon>
        <taxon>Fungi</taxon>
        <taxon>Dikarya</taxon>
        <taxon>Basidiomycota</taxon>
        <taxon>Agaricomycotina</taxon>
        <taxon>Agaricomycetes</taxon>
        <taxon>Hymenochaetales</taxon>
        <taxon>Schizoporaceae</taxon>
        <taxon>Schizopora</taxon>
    </lineage>
</organism>
<evidence type="ECO:0000256" key="4">
    <source>
        <dbReference type="ARBA" id="ARBA00022723"/>
    </source>
</evidence>
<feature type="signal peptide" evidence="14">
    <location>
        <begin position="1"/>
        <end position="20"/>
    </location>
</feature>
<evidence type="ECO:0000256" key="3">
    <source>
        <dbReference type="ARBA" id="ARBA00022617"/>
    </source>
</evidence>
<feature type="binding site" evidence="11">
    <location>
        <position position="89"/>
    </location>
    <ligand>
        <name>Ca(2+)</name>
        <dbReference type="ChEBI" id="CHEBI:29108"/>
        <label>1</label>
    </ligand>
</feature>
<comment type="cofactor">
    <cofactor evidence="11 14">
        <name>Ca(2+)</name>
        <dbReference type="ChEBI" id="CHEBI:29108"/>
    </cofactor>
    <text evidence="11 14">Binds 2 calcium ions per subunit.</text>
</comment>
<dbReference type="InterPro" id="IPR024589">
    <property type="entry name" value="Ligninase_C"/>
</dbReference>
<feature type="binding site" evidence="11">
    <location>
        <position position="75"/>
    </location>
    <ligand>
        <name>Ca(2+)</name>
        <dbReference type="ChEBI" id="CHEBI:29108"/>
        <label>1</label>
    </ligand>
</feature>
<dbReference type="InterPro" id="IPR010255">
    <property type="entry name" value="Haem_peroxidase_sf"/>
</dbReference>
<evidence type="ECO:0000256" key="12">
    <source>
        <dbReference type="PIRSR" id="PIRSR601621-3"/>
    </source>
</evidence>
<feature type="disulfide bond" evidence="13">
    <location>
        <begin position="274"/>
        <end position="340"/>
    </location>
</feature>
<dbReference type="PRINTS" id="PR00458">
    <property type="entry name" value="PEROXIDASE"/>
</dbReference>
<comment type="similarity">
    <text evidence="1 14">Belongs to the peroxidase family. Ligninase subfamily.</text>
</comment>
<dbReference type="PANTHER" id="PTHR31356:SF66">
    <property type="entry name" value="CATALASE-PEROXIDASE"/>
    <property type="match status" value="1"/>
</dbReference>
<dbReference type="PROSITE" id="PS00435">
    <property type="entry name" value="PEROXIDASE_1"/>
    <property type="match status" value="1"/>
</dbReference>
<feature type="binding site" evidence="11">
    <location>
        <position position="224"/>
    </location>
    <ligand>
        <name>Ca(2+)</name>
        <dbReference type="ChEBI" id="CHEBI:29108"/>
        <label>2</label>
    </ligand>
</feature>
<feature type="binding site" evidence="11">
    <location>
        <position position="217"/>
    </location>
    <ligand>
        <name>Ca(2+)</name>
        <dbReference type="ChEBI" id="CHEBI:29108"/>
        <label>2</label>
    </ligand>
</feature>
<feature type="binding site" evidence="11">
    <location>
        <position position="219"/>
    </location>
    <ligand>
        <name>Ca(2+)</name>
        <dbReference type="ChEBI" id="CHEBI:29108"/>
        <label>2</label>
    </ligand>
</feature>
<keyword evidence="5 14" id="KW-0732">Signal</keyword>
<dbReference type="Gene3D" id="1.10.520.10">
    <property type="match status" value="1"/>
</dbReference>
<feature type="disulfide bond" evidence="13">
    <location>
        <begin position="42"/>
        <end position="310"/>
    </location>
</feature>
<evidence type="ECO:0000313" key="16">
    <source>
        <dbReference type="EMBL" id="KLO16007.1"/>
    </source>
</evidence>
<name>A0A0H2RWM6_9AGAM</name>
<dbReference type="PRINTS" id="PR00462">
    <property type="entry name" value="LIGNINASE"/>
</dbReference>
<dbReference type="STRING" id="27342.A0A0H2RWM6"/>
<dbReference type="OrthoDB" id="2113341at2759"/>
<dbReference type="SMR" id="A0A0H2RWM6"/>
<keyword evidence="11 14" id="KW-0106">Calcium</keyword>
<keyword evidence="4 11" id="KW-0479">Metal-binding</keyword>
<sequence>MFTLISVLSLASLLLPHVLAGRNSFLRCPNSDHYHKPGSEKCCKFYALRDDLQDNLFTNHCGDNARLAVRVSFHDAIGYSKSNHSRGHGADGSILIFSDIETQIFPNLFLPPFLDQLKPYLTKYPGVSAGDLIQFAGAVGISNCPGAPRLQFLAGRPNATIHGDPTLIPSPANSAETMIARMNDAGLTAEDLVHLMASHSIAHAKNVDPTLNHAPLDSTPNKFDNQYFLEILLRGTGVPGTTKNFGEVNSGMPAQGELRLQSDSNLARNPLTACKWQSLVDDHEAMKDGYKDAMAKLAVLGQDVDDLYDCSDVIQKAPFLRSCAASYPPGKTFADVDKSCSAPFPELRSQRGQPTPIPQDY</sequence>
<evidence type="ECO:0000256" key="10">
    <source>
        <dbReference type="PIRSR" id="PIRSR601621-1"/>
    </source>
</evidence>
<dbReference type="Gene3D" id="1.10.420.10">
    <property type="entry name" value="Peroxidase, domain 2"/>
    <property type="match status" value="1"/>
</dbReference>
<evidence type="ECO:0000256" key="13">
    <source>
        <dbReference type="PIRSR" id="PIRSR601621-4"/>
    </source>
</evidence>
<dbReference type="EMBL" id="KQ085921">
    <property type="protein sequence ID" value="KLO16007.1"/>
    <property type="molecule type" value="Genomic_DNA"/>
</dbReference>
<dbReference type="InterPro" id="IPR002016">
    <property type="entry name" value="Haem_peroxidase"/>
</dbReference>
<dbReference type="Pfam" id="PF11895">
    <property type="entry name" value="Peroxidase_ext"/>
    <property type="match status" value="1"/>
</dbReference>
<dbReference type="GO" id="GO:0046872">
    <property type="term" value="F:metal ion binding"/>
    <property type="evidence" value="ECO:0007669"/>
    <property type="project" value="UniProtKB-UniRule"/>
</dbReference>
<evidence type="ECO:0000256" key="7">
    <source>
        <dbReference type="ARBA" id="ARBA00023004"/>
    </source>
</evidence>
<keyword evidence="17" id="KW-1185">Reference proteome</keyword>
<keyword evidence="3 11" id="KW-0349">Heme</keyword>
<feature type="active site" description="Proton acceptor" evidence="10">
    <location>
        <position position="74"/>
    </location>
</feature>
<dbReference type="GO" id="GO:0020037">
    <property type="term" value="F:heme binding"/>
    <property type="evidence" value="ECO:0007669"/>
    <property type="project" value="UniProtKB-UniRule"/>
</dbReference>
<dbReference type="GO" id="GO:0004601">
    <property type="term" value="F:peroxidase activity"/>
    <property type="evidence" value="ECO:0007669"/>
    <property type="project" value="UniProtKB-KW"/>
</dbReference>
<dbReference type="GO" id="GO:0042744">
    <property type="term" value="P:hydrogen peroxide catabolic process"/>
    <property type="evidence" value="ECO:0007669"/>
    <property type="project" value="TreeGrafter"/>
</dbReference>
<dbReference type="InParanoid" id="A0A0H2RWM6"/>
<accession>A0A0H2RWM6</accession>
<dbReference type="GO" id="GO:0000302">
    <property type="term" value="P:response to reactive oxygen species"/>
    <property type="evidence" value="ECO:0007669"/>
    <property type="project" value="TreeGrafter"/>
</dbReference>
<dbReference type="InterPro" id="IPR044831">
    <property type="entry name" value="Ccp1-like"/>
</dbReference>
<evidence type="ECO:0000256" key="2">
    <source>
        <dbReference type="ARBA" id="ARBA00022559"/>
    </source>
</evidence>